<dbReference type="RefSeq" id="WP_194034086.1">
    <property type="nucleotide sequence ID" value="NZ_CP063657.1"/>
</dbReference>
<gene>
    <name evidence="3" type="ORF">INQ42_09710</name>
</gene>
<sequence>MRTSLFFMALGVGLLSACSGEPAAPVPAATLADSQDTVVTIGDVTARATVMPTAMLGSLVAEKYGIRRADDQIMLLVGLRRGEGSAEVSVPANVVATVSDLRGGRRPIELRELSSGELMDYVGTVQVSLPDTLKFEIDITLEDGARKTMQFTREFQPQ</sequence>
<dbReference type="Gene3D" id="2.60.40.3340">
    <property type="entry name" value="Domain of unknown function DUF4426"/>
    <property type="match status" value="1"/>
</dbReference>
<dbReference type="InterPro" id="IPR025218">
    <property type="entry name" value="DUF4426"/>
</dbReference>
<evidence type="ECO:0000313" key="4">
    <source>
        <dbReference type="Proteomes" id="UP000593932"/>
    </source>
</evidence>
<feature type="signal peptide" evidence="1">
    <location>
        <begin position="1"/>
        <end position="23"/>
    </location>
</feature>
<evidence type="ECO:0000259" key="2">
    <source>
        <dbReference type="Pfam" id="PF14467"/>
    </source>
</evidence>
<feature type="domain" description="DUF4426" evidence="2">
    <location>
        <begin position="40"/>
        <end position="155"/>
    </location>
</feature>
<protein>
    <submittedName>
        <fullName evidence="3">DUF4426 domain-containing protein</fullName>
    </submittedName>
</protein>
<evidence type="ECO:0000256" key="1">
    <source>
        <dbReference type="SAM" id="SignalP"/>
    </source>
</evidence>
<organism evidence="3 4">
    <name type="scientific">Novilysobacter avium</name>
    <dbReference type="NCBI Taxonomy" id="2781023"/>
    <lineage>
        <taxon>Bacteria</taxon>
        <taxon>Pseudomonadati</taxon>
        <taxon>Pseudomonadota</taxon>
        <taxon>Gammaproteobacteria</taxon>
        <taxon>Lysobacterales</taxon>
        <taxon>Lysobacteraceae</taxon>
        <taxon>Novilysobacter</taxon>
    </lineage>
</organism>
<name>A0A7S6UJR7_9GAMM</name>
<dbReference type="Pfam" id="PF14467">
    <property type="entry name" value="DUF4426"/>
    <property type="match status" value="1"/>
</dbReference>
<accession>A0A7S6UJR7</accession>
<reference evidence="3 4" key="1">
    <citation type="submission" date="2020-10" db="EMBL/GenBank/DDBJ databases">
        <title>complete genome sequencing of Lysobacter sp. H23M41.</title>
        <authorList>
            <person name="Bae J.-W."/>
            <person name="Lee S.-Y."/>
        </authorList>
    </citation>
    <scope>NUCLEOTIDE SEQUENCE [LARGE SCALE GENOMIC DNA]</scope>
    <source>
        <strain evidence="3 4">H23M41</strain>
    </source>
</reference>
<keyword evidence="4" id="KW-1185">Reference proteome</keyword>
<keyword evidence="1" id="KW-0732">Signal</keyword>
<dbReference type="EMBL" id="CP063657">
    <property type="protein sequence ID" value="QOW21519.1"/>
    <property type="molecule type" value="Genomic_DNA"/>
</dbReference>
<evidence type="ECO:0000313" key="3">
    <source>
        <dbReference type="EMBL" id="QOW21519.1"/>
    </source>
</evidence>
<proteinExistence type="predicted"/>
<feature type="chain" id="PRO_5045781983" evidence="1">
    <location>
        <begin position="24"/>
        <end position="158"/>
    </location>
</feature>
<dbReference type="PROSITE" id="PS51257">
    <property type="entry name" value="PROKAR_LIPOPROTEIN"/>
    <property type="match status" value="1"/>
</dbReference>
<dbReference type="Proteomes" id="UP000593932">
    <property type="component" value="Chromosome"/>
</dbReference>